<feature type="compositionally biased region" description="Basic residues" evidence="2">
    <location>
        <begin position="823"/>
        <end position="842"/>
    </location>
</feature>
<dbReference type="InterPro" id="IPR029021">
    <property type="entry name" value="Prot-tyrosine_phosphatase-like"/>
</dbReference>
<feature type="region of interest" description="Disordered" evidence="2">
    <location>
        <begin position="1192"/>
        <end position="1276"/>
    </location>
</feature>
<keyword evidence="7" id="KW-1185">Reference proteome</keyword>
<evidence type="ECO:0000313" key="6">
    <source>
        <dbReference type="EMBL" id="WIA09745.1"/>
    </source>
</evidence>
<dbReference type="PROSITE" id="PS00383">
    <property type="entry name" value="TYR_PHOSPHATASE_1"/>
    <property type="match status" value="1"/>
</dbReference>
<evidence type="ECO:0000256" key="2">
    <source>
        <dbReference type="SAM" id="MobiDB-lite"/>
    </source>
</evidence>
<feature type="domain" description="Tyrosine-protein phosphatase" evidence="3">
    <location>
        <begin position="79"/>
        <end position="249"/>
    </location>
</feature>
<dbReference type="SUPFAM" id="SSF52799">
    <property type="entry name" value="(Phosphotyrosine protein) phosphatases II"/>
    <property type="match status" value="1"/>
</dbReference>
<organism evidence="6 7">
    <name type="scientific">Tetradesmus obliquus</name>
    <name type="common">Green alga</name>
    <name type="synonym">Acutodesmus obliquus</name>
    <dbReference type="NCBI Taxonomy" id="3088"/>
    <lineage>
        <taxon>Eukaryota</taxon>
        <taxon>Viridiplantae</taxon>
        <taxon>Chlorophyta</taxon>
        <taxon>core chlorophytes</taxon>
        <taxon>Chlorophyceae</taxon>
        <taxon>CS clade</taxon>
        <taxon>Sphaeropleales</taxon>
        <taxon>Scenedesmaceae</taxon>
        <taxon>Tetradesmus</taxon>
    </lineage>
</organism>
<evidence type="ECO:0000259" key="3">
    <source>
        <dbReference type="PROSITE" id="PS50054"/>
    </source>
</evidence>
<feature type="domain" description="Tyrosine specific protein phosphatases" evidence="5">
    <location>
        <begin position="165"/>
        <end position="235"/>
    </location>
</feature>
<feature type="region of interest" description="Disordered" evidence="2">
    <location>
        <begin position="644"/>
        <end position="669"/>
    </location>
</feature>
<evidence type="ECO:0008006" key="8">
    <source>
        <dbReference type="Google" id="ProtNLM"/>
    </source>
</evidence>
<dbReference type="PROSITE" id="PS50054">
    <property type="entry name" value="TYR_PHOSPHATASE_DUAL"/>
    <property type="match status" value="1"/>
</dbReference>
<dbReference type="InterPro" id="IPR000242">
    <property type="entry name" value="PTP_cat"/>
</dbReference>
<dbReference type="Pfam" id="PF00102">
    <property type="entry name" value="Y_phosphatase"/>
    <property type="match status" value="1"/>
</dbReference>
<evidence type="ECO:0000256" key="1">
    <source>
        <dbReference type="ARBA" id="ARBA00022801"/>
    </source>
</evidence>
<feature type="region of interest" description="Disordered" evidence="2">
    <location>
        <begin position="573"/>
        <end position="599"/>
    </location>
</feature>
<feature type="domain" description="Tyrosine-protein phosphatase" evidence="4">
    <location>
        <begin position="152"/>
        <end position="237"/>
    </location>
</feature>
<dbReference type="InterPro" id="IPR020422">
    <property type="entry name" value="TYR_PHOSPHATASE_DUAL_dom"/>
</dbReference>
<feature type="region of interest" description="Disordered" evidence="2">
    <location>
        <begin position="1129"/>
        <end position="1154"/>
    </location>
</feature>
<dbReference type="PROSITE" id="PS50056">
    <property type="entry name" value="TYR_PHOSPHATASE_2"/>
    <property type="match status" value="1"/>
</dbReference>
<feature type="compositionally biased region" description="Low complexity" evidence="2">
    <location>
        <begin position="963"/>
        <end position="974"/>
    </location>
</feature>
<evidence type="ECO:0000259" key="4">
    <source>
        <dbReference type="PROSITE" id="PS50055"/>
    </source>
</evidence>
<proteinExistence type="predicted"/>
<dbReference type="InterPro" id="IPR000387">
    <property type="entry name" value="Tyr_Pase_dom"/>
</dbReference>
<dbReference type="Proteomes" id="UP001244341">
    <property type="component" value="Chromosome 1b"/>
</dbReference>
<dbReference type="PROSITE" id="PS50055">
    <property type="entry name" value="TYR_PHOSPHATASE_PTP"/>
    <property type="match status" value="1"/>
</dbReference>
<feature type="region of interest" description="Disordered" evidence="2">
    <location>
        <begin position="1093"/>
        <end position="1117"/>
    </location>
</feature>
<dbReference type="SMART" id="SM00404">
    <property type="entry name" value="PTPc_motif"/>
    <property type="match status" value="1"/>
</dbReference>
<dbReference type="EMBL" id="CP126208">
    <property type="protein sequence ID" value="WIA09745.1"/>
    <property type="molecule type" value="Genomic_DNA"/>
</dbReference>
<gene>
    <name evidence="6" type="ORF">OEZ85_009124</name>
</gene>
<evidence type="ECO:0000259" key="5">
    <source>
        <dbReference type="PROSITE" id="PS50056"/>
    </source>
</evidence>
<feature type="region of interest" description="Disordered" evidence="2">
    <location>
        <begin position="804"/>
        <end position="864"/>
    </location>
</feature>
<name>A0ABY8TL29_TETOB</name>
<reference evidence="6 7" key="1">
    <citation type="submission" date="2023-05" db="EMBL/GenBank/DDBJ databases">
        <title>A 100% complete, gapless, phased diploid assembly of the Scenedesmus obliquus UTEX 3031 genome.</title>
        <authorList>
            <person name="Biondi T.C."/>
            <person name="Hanschen E.R."/>
            <person name="Kwon T."/>
            <person name="Eng W."/>
            <person name="Kruse C.P.S."/>
            <person name="Koehler S.I."/>
            <person name="Kunde Y."/>
            <person name="Gleasner C.D."/>
            <person name="You Mak K.T."/>
            <person name="Polle J."/>
            <person name="Hovde B.T."/>
            <person name="Starkenburg S.R."/>
        </authorList>
    </citation>
    <scope>NUCLEOTIDE SEQUENCE [LARGE SCALE GENOMIC DNA]</scope>
    <source>
        <strain evidence="6 7">DOE0152z</strain>
    </source>
</reference>
<feature type="compositionally biased region" description="Polar residues" evidence="2">
    <location>
        <begin position="1"/>
        <end position="26"/>
    </location>
</feature>
<dbReference type="Gene3D" id="3.90.190.10">
    <property type="entry name" value="Protein tyrosine phosphatase superfamily"/>
    <property type="match status" value="1"/>
</dbReference>
<dbReference type="PANTHER" id="PTHR23339">
    <property type="entry name" value="TYROSINE SPECIFIC PROTEIN PHOSPHATASE AND DUAL SPECIFICITY PROTEIN PHOSPHATASE"/>
    <property type="match status" value="1"/>
</dbReference>
<accession>A0ABY8TL29</accession>
<dbReference type="InterPro" id="IPR016130">
    <property type="entry name" value="Tyr_Pase_AS"/>
</dbReference>
<keyword evidence="1" id="KW-0378">Hydrolase</keyword>
<sequence length="1337" mass="138821">MGNTQSGGTAAASSWQAKGQDNSSSKRGNKSWATPDHTLSAPVSYVMKEAVQCLCEGGRGCTREDPARQKDANAVPGLHSNWVGLHVLAMARPWQDNVVKFDLANKFKELNIGMIINLQEVGEHDGCGPGNYAASGFSYIPETFMAERIGVYNICWRDMGVPTLDKMMDIVQVMHYAVSVERKRIAVHCHAGLGRTGLTIACFLVACGEAASAAQAVEMVRAARPGSLQTQAQVMFVSIFEQYMHHLRCLFKVADLHKLNLGNEGYILTKVCRRLSRNMSGARQASSDPLADAKEALSSVSGCGMAAAAADGSTSLAPTAEGAATALGDDWACASYEPMSAAEAASLPSTAEAAANAALNLQGSDGVSVVHAKRLSGGGASMKLMCNLKAIKEETDKPVHVISTETAVTEVYGDGLTIIRSAASCKRLQAPVRPSVEQQLDRLPNEKDLGLHTKAWNDTFHIEPSNYNAEGWLPDAPRSYLEALNRQKRLLHGMERRQSLRLHKLLKAAAKALTQAAAAYNAVPEHWDSSAPGASASAAGSSKSGLLRRCHTRSNSAAADLLSLTPNLTINPGPVGGGVGSSSSQPSTPIKSLSSKSLRHQNWGNSHAAAAAAVLSGLNVFSSTTGSSAAAAAATPGASLLPGGIHLGAPGTSPGNSGASTRASSSGGGTGSDGHLGSCLAGCCAPSFAAGLLTALVYKGRYPEELEQQWARCPRLQAIGFTDGHAMCSQLQAVKLALNGGDYSPLESASAAVAVVVLADWFAGFVSESLSEATLGLLVEEAESLLKEAAAAAAAQAAAAAAAASRDLQKSPQPHEPAGRQRSGGRLKVPKLKLKGAQRHSKSGGSGSRRGSRESSLDGQPGMDEDSVLMHRAAARAVACAMHGHEQDLLLVLAAVLRHVRYAGVDDSRLHSWMLGSGGWQQQEPGDEGTGSSTARTEDMLATASAMGIHSMSGSGAAGAGAGQQQQQQQRQGSVLGLMQPPQQAVVDGEVDGAMQALCRLMAGWLLGPMALACPEALEATAAFLQYLTVDDTGYSQLMQASREQGLRKSHGQSASSSFGSLESLISNSSSGNSTPRSQLRARLLKSALLGGAGHSCPGEGTPGNSKSKSKLRHASSSPEIAKMVQFHNEQQQQQQLGGSEGRSASPACSDGGFPSRLEHCSSVGGLSTSKKGGKGDASSIAGLISSLFGARKPQQQLSRAGTQSGPKQQQEQSAQTGASLAGGRVTKEEPSQSQEEEAGQRALCVGRQKERAAAGDMSAELAQLRPQSSQTPHPHDFFLLAPEAAAGISSGAAELSGSLSSPPRSLPSFVSSLSVADSQHALSHSRASWESSVQQH</sequence>
<evidence type="ECO:0000313" key="7">
    <source>
        <dbReference type="Proteomes" id="UP001244341"/>
    </source>
</evidence>
<feature type="region of interest" description="Disordered" evidence="2">
    <location>
        <begin position="1"/>
        <end position="36"/>
    </location>
</feature>
<dbReference type="InterPro" id="IPR003595">
    <property type="entry name" value="Tyr_Pase_cat"/>
</dbReference>
<dbReference type="InterPro" id="IPR050561">
    <property type="entry name" value="PTP"/>
</dbReference>
<protein>
    <recommendedName>
        <fullName evidence="8">Tyrosine specific protein phosphatases domain-containing protein</fullName>
    </recommendedName>
</protein>
<feature type="region of interest" description="Disordered" evidence="2">
    <location>
        <begin position="953"/>
        <end position="974"/>
    </location>
</feature>
<feature type="compositionally biased region" description="Polar residues" evidence="2">
    <location>
        <begin position="1194"/>
        <end position="1219"/>
    </location>
</feature>
<feature type="compositionally biased region" description="Low complexity" evidence="2">
    <location>
        <begin position="655"/>
        <end position="665"/>
    </location>
</feature>
<feature type="compositionally biased region" description="Low complexity" evidence="2">
    <location>
        <begin position="581"/>
        <end position="595"/>
    </location>
</feature>